<evidence type="ECO:0000313" key="2">
    <source>
        <dbReference type="EMBL" id="KAJ1368690.1"/>
    </source>
</evidence>
<gene>
    <name evidence="2" type="ORF">KIN20_029942</name>
</gene>
<evidence type="ECO:0000256" key="1">
    <source>
        <dbReference type="SAM" id="MobiDB-lite"/>
    </source>
</evidence>
<dbReference type="Proteomes" id="UP001196413">
    <property type="component" value="Unassembled WGS sequence"/>
</dbReference>
<reference evidence="2" key="1">
    <citation type="submission" date="2021-06" db="EMBL/GenBank/DDBJ databases">
        <title>Parelaphostrongylus tenuis whole genome reference sequence.</title>
        <authorList>
            <person name="Garwood T.J."/>
            <person name="Larsen P.A."/>
            <person name="Fountain-Jones N.M."/>
            <person name="Garbe J.R."/>
            <person name="Macchietto M.G."/>
            <person name="Kania S.A."/>
            <person name="Gerhold R.W."/>
            <person name="Richards J.E."/>
            <person name="Wolf T.M."/>
        </authorList>
    </citation>
    <scope>NUCLEOTIDE SEQUENCE</scope>
    <source>
        <strain evidence="2">MNPRO001-30</strain>
        <tissue evidence="2">Meninges</tissue>
    </source>
</reference>
<organism evidence="2 3">
    <name type="scientific">Parelaphostrongylus tenuis</name>
    <name type="common">Meningeal worm</name>
    <dbReference type="NCBI Taxonomy" id="148309"/>
    <lineage>
        <taxon>Eukaryota</taxon>
        <taxon>Metazoa</taxon>
        <taxon>Ecdysozoa</taxon>
        <taxon>Nematoda</taxon>
        <taxon>Chromadorea</taxon>
        <taxon>Rhabditida</taxon>
        <taxon>Rhabditina</taxon>
        <taxon>Rhabditomorpha</taxon>
        <taxon>Strongyloidea</taxon>
        <taxon>Metastrongylidae</taxon>
        <taxon>Parelaphostrongylus</taxon>
    </lineage>
</organism>
<name>A0AAD5WG12_PARTN</name>
<feature type="region of interest" description="Disordered" evidence="1">
    <location>
        <begin position="1"/>
        <end position="53"/>
    </location>
</feature>
<keyword evidence="3" id="KW-1185">Reference proteome</keyword>
<protein>
    <submittedName>
        <fullName evidence="2">Uncharacterized protein</fullName>
    </submittedName>
</protein>
<dbReference type="EMBL" id="JAHQIW010006271">
    <property type="protein sequence ID" value="KAJ1368690.1"/>
    <property type="molecule type" value="Genomic_DNA"/>
</dbReference>
<dbReference type="AlphaFoldDB" id="A0AAD5WG12"/>
<evidence type="ECO:0000313" key="3">
    <source>
        <dbReference type="Proteomes" id="UP001196413"/>
    </source>
</evidence>
<sequence>MHVANESLEQSVEGAEVDSNQQRCSEDEDGGTSKEGSSVEEVLQQSPEGVTVASEDSMKDVRTVVNDLVNYVVYEETSVIERKHSLLLQNTSFPDSELASIKQMYNEEPMQTRTTGTPPRMVNISETVDESDDTIIIHVVRRLVREVLRQEKEDLKNTLDRRRKRSGIIASSNFV</sequence>
<accession>A0AAD5WG12</accession>
<comment type="caution">
    <text evidence="2">The sequence shown here is derived from an EMBL/GenBank/DDBJ whole genome shotgun (WGS) entry which is preliminary data.</text>
</comment>
<proteinExistence type="predicted"/>